<dbReference type="RefSeq" id="WP_062262661.1">
    <property type="nucleotide sequence ID" value="NZ_DAIMMY010000056.1"/>
</dbReference>
<gene>
    <name evidence="1" type="ORF">MMAB1_1134</name>
</gene>
<dbReference type="KEGG" id="mema:MMAB1_1134"/>
<proteinExistence type="predicted"/>
<name>A0A0X3BJP9_9EURY</name>
<dbReference type="GeneID" id="27137070"/>
<dbReference type="EMBL" id="LT158599">
    <property type="protein sequence ID" value="CVK32347.1"/>
    <property type="molecule type" value="Genomic_DNA"/>
</dbReference>
<organism evidence="1 2">
    <name type="scientific">Methanoculleus bourgensis</name>
    <dbReference type="NCBI Taxonomy" id="83986"/>
    <lineage>
        <taxon>Archaea</taxon>
        <taxon>Methanobacteriati</taxon>
        <taxon>Methanobacteriota</taxon>
        <taxon>Stenosarchaea group</taxon>
        <taxon>Methanomicrobia</taxon>
        <taxon>Methanomicrobiales</taxon>
        <taxon>Methanomicrobiaceae</taxon>
        <taxon>Methanoculleus</taxon>
    </lineage>
</organism>
<accession>A0A0X3BJP9</accession>
<dbReference type="Proteomes" id="UP000069850">
    <property type="component" value="Chromosome 1"/>
</dbReference>
<evidence type="ECO:0000313" key="1">
    <source>
        <dbReference type="EMBL" id="CVK32347.1"/>
    </source>
</evidence>
<dbReference type="OrthoDB" id="109217at2157"/>
<sequence length="176" mass="20037">MDPIIEEGYARLLETIGDLQAKKEESTTALREKIGALVARMAADTAPVVKDIGLEMLWRAKREASGELYDQEFYERKMIVLGKAEPLPYRPDDPSKPVDTQICVLDEEGKFYEVMYTTTEIRADSYASPLTPEEAVDIYGYDLVFMLYRALYEYVEKEEELTAALARALEYIAPSE</sequence>
<reference evidence="1 2" key="1">
    <citation type="submission" date="2016-01" db="EMBL/GenBank/DDBJ databases">
        <authorList>
            <person name="Manzoor S."/>
        </authorList>
    </citation>
    <scope>NUCLEOTIDE SEQUENCE [LARGE SCALE GENOMIC DNA]</scope>
    <source>
        <strain evidence="1">Methanoculleus sp MAB1</strain>
    </source>
</reference>
<evidence type="ECO:0000313" key="2">
    <source>
        <dbReference type="Proteomes" id="UP000069850"/>
    </source>
</evidence>
<dbReference type="AlphaFoldDB" id="A0A0X3BJP9"/>
<protein>
    <submittedName>
        <fullName evidence="1">Uncharacterized protein</fullName>
    </submittedName>
</protein>